<keyword evidence="3" id="KW-1133">Transmembrane helix</keyword>
<dbReference type="InterPro" id="IPR051091">
    <property type="entry name" value="O-Glucosyltr/Glycosyltrsf_90"/>
</dbReference>
<reference evidence="5" key="1">
    <citation type="submission" date="2022-12" db="EMBL/GenBank/DDBJ databases">
        <authorList>
            <person name="Petersen C."/>
        </authorList>
    </citation>
    <scope>NUCLEOTIDE SEQUENCE</scope>
    <source>
        <strain evidence="5">IBT 29677</strain>
    </source>
</reference>
<sequence length="965" mass="108393">MVPFSAETGLKVCVGVFVISSFFLTTSYNSTFAFDRPVSTAVLACFITGAVFLAIGRFLPATSRISSSSKRFGIPLAEQFELSSRSSLSSSSSPILGSPEESALSAPSPYRYWCNLGLLVAACSLRIETFRQVSLNTECAPAGYAYTVPFLISLYDYWRNQRARSKNEYVSSRPSKSRPIQVVYSTFRGGFYYLTQSAYRGILAGAFLSLSGYSAASFYAGGQSTYVCPIILHGAVRLRGFKLLNVFLDSLLIIGVAELCQTNPGFEGNRRKRAILSLGAGLVGVSLLWTIIGCFVSNSRPEFILQPLLDPRYARSALSQATLVMLLAVSAWQLLPQLGVLGLTILGGFVFIYFSATSILLVEQMPLPYISTAHTVFPLIGSSIAAVLFLLSRIISDEESKALFRTNVLLQAFVVLLCLFGLCAASAKHHFSHTHPIDLLIHEANIHIESVIKDIHLRGFDKWYEYATSRSSLVIDEFDQIYRNLLPFRALSPASIREATHKLATNPFNDLGAISIRNGKPEVQEGIKPTHAWMVKGAADMIENFSEHLPDMDIVFNLNDEPRVAIPWERALTLKREAKSQEFIPAESLVDTWSPNRRSGWDPVEPIDQTNETVFTDGAWNGIFDRYVSAVCPPSSKSRTQRIWNRHDICLDCVSPHSMGQFPVDFNLASDFCHQPDLAYLHGLLISPASFKVSQELIPVFSQSALSGFNDILFPSPWNYMDKVKYEPSEEYPDPEYESKSNSLYWVGSTSEGYSRFDQWKGIPRQRFAHLVNNNTDNQVSVLLPVDGRSYKYEIMNGAAPIDDLHLETNVHIAGPITRCGDCDTQRDELGTASWVDFQNHWSNRYLFDLDGAGFSGRFLPFLQSRSLPFRTGLFRQWFDSRVISWLHFVPIDIRLHGLWNPNKAPPMRMDAHTRQGKWIADQGRKWTDVALRKEDMEIYFFRLLLEWGRLTDDQRDVLGYKPPA</sequence>
<feature type="domain" description="Glycosyl transferase CAP10" evidence="4">
    <location>
        <begin position="661"/>
        <end position="955"/>
    </location>
</feature>
<evidence type="ECO:0000256" key="1">
    <source>
        <dbReference type="ARBA" id="ARBA00010118"/>
    </source>
</evidence>
<dbReference type="RefSeq" id="XP_056490899.1">
    <property type="nucleotide sequence ID" value="XM_056628165.1"/>
</dbReference>
<gene>
    <name evidence="5" type="ORF">N7509_003528</name>
</gene>
<dbReference type="InterPro" id="IPR006598">
    <property type="entry name" value="CAP10"/>
</dbReference>
<feature type="transmembrane region" description="Helical" evidence="3">
    <location>
        <begin position="312"/>
        <end position="331"/>
    </location>
</feature>
<protein>
    <recommendedName>
        <fullName evidence="4">Glycosyl transferase CAP10 domain-containing protein</fullName>
    </recommendedName>
</protein>
<dbReference type="Pfam" id="PF05686">
    <property type="entry name" value="Glyco_transf_90"/>
    <property type="match status" value="1"/>
</dbReference>
<name>A0A9W9W5C6_9EURO</name>
<feature type="transmembrane region" description="Helical" evidence="3">
    <location>
        <begin position="274"/>
        <end position="292"/>
    </location>
</feature>
<reference evidence="5" key="2">
    <citation type="journal article" date="2023" name="IMA Fungus">
        <title>Comparative genomic study of the Penicillium genus elucidates a diverse pangenome and 15 lateral gene transfer events.</title>
        <authorList>
            <person name="Petersen C."/>
            <person name="Sorensen T."/>
            <person name="Nielsen M.R."/>
            <person name="Sondergaard T.E."/>
            <person name="Sorensen J.L."/>
            <person name="Fitzpatrick D.A."/>
            <person name="Frisvad J.C."/>
            <person name="Nielsen K.L."/>
        </authorList>
    </citation>
    <scope>NUCLEOTIDE SEQUENCE</scope>
    <source>
        <strain evidence="5">IBT 29677</strain>
    </source>
</reference>
<dbReference type="SMART" id="SM00672">
    <property type="entry name" value="CAP10"/>
    <property type="match status" value="1"/>
</dbReference>
<organism evidence="5 6">
    <name type="scientific">Penicillium cosmopolitanum</name>
    <dbReference type="NCBI Taxonomy" id="1131564"/>
    <lineage>
        <taxon>Eukaryota</taxon>
        <taxon>Fungi</taxon>
        <taxon>Dikarya</taxon>
        <taxon>Ascomycota</taxon>
        <taxon>Pezizomycotina</taxon>
        <taxon>Eurotiomycetes</taxon>
        <taxon>Eurotiomycetidae</taxon>
        <taxon>Eurotiales</taxon>
        <taxon>Aspergillaceae</taxon>
        <taxon>Penicillium</taxon>
    </lineage>
</organism>
<comment type="similarity">
    <text evidence="1">Belongs to the glycosyltransferase 90 family.</text>
</comment>
<keyword evidence="3" id="KW-0472">Membrane</keyword>
<accession>A0A9W9W5C6</accession>
<dbReference type="AlphaFoldDB" id="A0A9W9W5C6"/>
<dbReference type="EMBL" id="JAPZBU010000005">
    <property type="protein sequence ID" value="KAJ5403657.1"/>
    <property type="molecule type" value="Genomic_DNA"/>
</dbReference>
<dbReference type="OrthoDB" id="541052at2759"/>
<feature type="transmembrane region" description="Helical" evidence="3">
    <location>
        <begin position="338"/>
        <end position="356"/>
    </location>
</feature>
<feature type="transmembrane region" description="Helical" evidence="3">
    <location>
        <begin position="408"/>
        <end position="427"/>
    </location>
</feature>
<keyword evidence="6" id="KW-1185">Reference proteome</keyword>
<feature type="transmembrane region" description="Helical" evidence="3">
    <location>
        <begin position="12"/>
        <end position="34"/>
    </location>
</feature>
<feature type="transmembrane region" description="Helical" evidence="3">
    <location>
        <begin position="376"/>
        <end position="396"/>
    </location>
</feature>
<evidence type="ECO:0000259" key="4">
    <source>
        <dbReference type="SMART" id="SM00672"/>
    </source>
</evidence>
<dbReference type="PANTHER" id="PTHR12203">
    <property type="entry name" value="KDEL LYS-ASP-GLU-LEU CONTAINING - RELATED"/>
    <property type="match status" value="1"/>
</dbReference>
<evidence type="ECO:0000256" key="3">
    <source>
        <dbReference type="SAM" id="Phobius"/>
    </source>
</evidence>
<dbReference type="GeneID" id="81367145"/>
<evidence type="ECO:0000313" key="5">
    <source>
        <dbReference type="EMBL" id="KAJ5403657.1"/>
    </source>
</evidence>
<evidence type="ECO:0000313" key="6">
    <source>
        <dbReference type="Proteomes" id="UP001147747"/>
    </source>
</evidence>
<proteinExistence type="inferred from homology"/>
<dbReference type="PANTHER" id="PTHR12203:SF35">
    <property type="entry name" value="PROTEIN O-GLUCOSYLTRANSFERASE 1"/>
    <property type="match status" value="1"/>
</dbReference>
<keyword evidence="2" id="KW-0808">Transferase</keyword>
<comment type="caution">
    <text evidence="5">The sequence shown here is derived from an EMBL/GenBank/DDBJ whole genome shotgun (WGS) entry which is preliminary data.</text>
</comment>
<dbReference type="GO" id="GO:0016740">
    <property type="term" value="F:transferase activity"/>
    <property type="evidence" value="ECO:0007669"/>
    <property type="project" value="UniProtKB-KW"/>
</dbReference>
<evidence type="ECO:0000256" key="2">
    <source>
        <dbReference type="ARBA" id="ARBA00022679"/>
    </source>
</evidence>
<dbReference type="Proteomes" id="UP001147747">
    <property type="component" value="Unassembled WGS sequence"/>
</dbReference>
<feature type="transmembrane region" description="Helical" evidence="3">
    <location>
        <begin position="40"/>
        <end position="60"/>
    </location>
</feature>
<keyword evidence="3" id="KW-0812">Transmembrane</keyword>